<evidence type="ECO:0000313" key="14">
    <source>
        <dbReference type="Proteomes" id="UP000746471"/>
    </source>
</evidence>
<dbReference type="PRINTS" id="PR00344">
    <property type="entry name" value="BCTRLSENSOR"/>
</dbReference>
<dbReference type="InterPro" id="IPR005467">
    <property type="entry name" value="His_kinase_dom"/>
</dbReference>
<dbReference type="InterPro" id="IPR050980">
    <property type="entry name" value="2C_sensor_his_kinase"/>
</dbReference>
<keyword evidence="9" id="KW-0067">ATP-binding</keyword>
<comment type="subcellular location">
    <subcellularLocation>
        <location evidence="2">Cell membrane</location>
        <topology evidence="2">Multi-pass membrane protein</topology>
    </subcellularLocation>
</comment>
<dbReference type="SUPFAM" id="SSF47384">
    <property type="entry name" value="Homodimeric domain of signal transducing histidine kinase"/>
    <property type="match status" value="1"/>
</dbReference>
<evidence type="ECO:0000256" key="10">
    <source>
        <dbReference type="ARBA" id="ARBA00023012"/>
    </source>
</evidence>
<keyword evidence="10" id="KW-0902">Two-component regulatory system</keyword>
<dbReference type="PANTHER" id="PTHR44936">
    <property type="entry name" value="SENSOR PROTEIN CREC"/>
    <property type="match status" value="1"/>
</dbReference>
<dbReference type="SUPFAM" id="SSF55874">
    <property type="entry name" value="ATPase domain of HSP90 chaperone/DNA topoisomerase II/histidine kinase"/>
    <property type="match status" value="1"/>
</dbReference>
<dbReference type="Gene3D" id="3.30.565.10">
    <property type="entry name" value="Histidine kinase-like ATPase, C-terminal domain"/>
    <property type="match status" value="1"/>
</dbReference>
<keyword evidence="6" id="KW-0808">Transferase</keyword>
<feature type="transmembrane region" description="Helical" evidence="11">
    <location>
        <begin position="94"/>
        <end position="113"/>
    </location>
</feature>
<comment type="catalytic activity">
    <reaction evidence="1">
        <text>ATP + protein L-histidine = ADP + protein N-phospho-L-histidine.</text>
        <dbReference type="EC" id="2.7.13.3"/>
    </reaction>
</comment>
<dbReference type="Pfam" id="PF02518">
    <property type="entry name" value="HATPase_c"/>
    <property type="match status" value="1"/>
</dbReference>
<dbReference type="EC" id="2.7.13.3" evidence="3"/>
<evidence type="ECO:0000256" key="4">
    <source>
        <dbReference type="ARBA" id="ARBA00022475"/>
    </source>
</evidence>
<feature type="transmembrane region" description="Helical" evidence="11">
    <location>
        <begin position="12"/>
        <end position="31"/>
    </location>
</feature>
<dbReference type="GO" id="GO:0016301">
    <property type="term" value="F:kinase activity"/>
    <property type="evidence" value="ECO:0007669"/>
    <property type="project" value="UniProtKB-KW"/>
</dbReference>
<dbReference type="InterPro" id="IPR003594">
    <property type="entry name" value="HATPase_dom"/>
</dbReference>
<dbReference type="CDD" id="cd00082">
    <property type="entry name" value="HisKA"/>
    <property type="match status" value="1"/>
</dbReference>
<dbReference type="InterPro" id="IPR003661">
    <property type="entry name" value="HisK_dim/P_dom"/>
</dbReference>
<evidence type="ECO:0000256" key="7">
    <source>
        <dbReference type="ARBA" id="ARBA00022741"/>
    </source>
</evidence>
<feature type="transmembrane region" description="Helical" evidence="11">
    <location>
        <begin position="193"/>
        <end position="217"/>
    </location>
</feature>
<feature type="transmembrane region" description="Helical" evidence="11">
    <location>
        <begin position="119"/>
        <end position="137"/>
    </location>
</feature>
<accession>A0ABS5PJM8</accession>
<proteinExistence type="predicted"/>
<dbReference type="PROSITE" id="PS50109">
    <property type="entry name" value="HIS_KIN"/>
    <property type="match status" value="1"/>
</dbReference>
<keyword evidence="4" id="KW-1003">Cell membrane</keyword>
<organism evidence="13 14">
    <name type="scientific">Fusibacter paucivorans</name>
    <dbReference type="NCBI Taxonomy" id="76009"/>
    <lineage>
        <taxon>Bacteria</taxon>
        <taxon>Bacillati</taxon>
        <taxon>Bacillota</taxon>
        <taxon>Clostridia</taxon>
        <taxon>Eubacteriales</taxon>
        <taxon>Eubacteriales Family XII. Incertae Sedis</taxon>
        <taxon>Fusibacter</taxon>
    </lineage>
</organism>
<keyword evidence="11" id="KW-0812">Transmembrane</keyword>
<evidence type="ECO:0000256" key="11">
    <source>
        <dbReference type="SAM" id="Phobius"/>
    </source>
</evidence>
<sequence>MNNFHIKKFNKVKFIYGILFVLLGIALPSFLTVETFKIPAHINLAIQKEEAVYLLMSGLGLVALNSLRAFPHYLGAFFIAESIEIRDSFPFEKLFKSAMVCLIIPPVYIIIGVVHHVKYYFGVPAIVLLFLLILLGKSDYNRVSVWKKAMLIIVFLTAFQFVDIMPSMAGFPVGRGETSKDVKLVATFIGATHALDVMALIFLLLLLCMGLLLFLLIRDENNLREMNALKEKNRKMEIETQMTALKNRTYMEMNSLVHDLKSPLTSAQALVGVVRSNCERELRMKDANYLENVELAIKRLSDMISEILYEDYRSDTTTAEIVQSVLAQISISRYANFVTLNNTIPHKKLDISKTRMTRVLINLIENASDAIHDATPDIVLNVSTVMREEASYICFSVSDNGVGIAPEDLDKIWEMGYSTRGSHGFGLGFVKGVVDAYNGTVEIQSDLHKGTTISILLEEGETHGTNT</sequence>
<evidence type="ECO:0000256" key="5">
    <source>
        <dbReference type="ARBA" id="ARBA00022553"/>
    </source>
</evidence>
<dbReference type="Gene3D" id="1.10.287.130">
    <property type="match status" value="1"/>
</dbReference>
<reference evidence="13 14" key="1">
    <citation type="submission" date="2021-05" db="EMBL/GenBank/DDBJ databases">
        <title>Fusibacter ferrireducens sp. nov., an anaerobic, sulfur- and Fe-reducing bacterium isolated from the mangrove sediment.</title>
        <authorList>
            <person name="Qiu D."/>
        </authorList>
    </citation>
    <scope>NUCLEOTIDE SEQUENCE [LARGE SCALE GENOMIC DNA]</scope>
    <source>
        <strain evidence="13 14">DSM 12116</strain>
    </source>
</reference>
<gene>
    <name evidence="13" type="ORF">KHM83_00685</name>
</gene>
<evidence type="ECO:0000256" key="6">
    <source>
        <dbReference type="ARBA" id="ARBA00022679"/>
    </source>
</evidence>
<evidence type="ECO:0000313" key="13">
    <source>
        <dbReference type="EMBL" id="MBS7525183.1"/>
    </source>
</evidence>
<dbReference type="InterPro" id="IPR004358">
    <property type="entry name" value="Sig_transdc_His_kin-like_C"/>
</dbReference>
<evidence type="ECO:0000256" key="2">
    <source>
        <dbReference type="ARBA" id="ARBA00004651"/>
    </source>
</evidence>
<evidence type="ECO:0000256" key="3">
    <source>
        <dbReference type="ARBA" id="ARBA00012438"/>
    </source>
</evidence>
<keyword evidence="14" id="KW-1185">Reference proteome</keyword>
<evidence type="ECO:0000256" key="8">
    <source>
        <dbReference type="ARBA" id="ARBA00022777"/>
    </source>
</evidence>
<dbReference type="Proteomes" id="UP000746471">
    <property type="component" value="Unassembled WGS sequence"/>
</dbReference>
<feature type="transmembrane region" description="Helical" evidence="11">
    <location>
        <begin position="149"/>
        <end position="173"/>
    </location>
</feature>
<dbReference type="PANTHER" id="PTHR44936:SF10">
    <property type="entry name" value="SENSOR PROTEIN RSTB"/>
    <property type="match status" value="1"/>
</dbReference>
<feature type="domain" description="Histidine kinase" evidence="12">
    <location>
        <begin position="255"/>
        <end position="461"/>
    </location>
</feature>
<protein>
    <recommendedName>
        <fullName evidence="3">histidine kinase</fullName>
        <ecNumber evidence="3">2.7.13.3</ecNumber>
    </recommendedName>
</protein>
<keyword evidence="8 13" id="KW-0418">Kinase</keyword>
<evidence type="ECO:0000256" key="1">
    <source>
        <dbReference type="ARBA" id="ARBA00000085"/>
    </source>
</evidence>
<dbReference type="SMART" id="SM00387">
    <property type="entry name" value="HATPase_c"/>
    <property type="match status" value="1"/>
</dbReference>
<evidence type="ECO:0000256" key="9">
    <source>
        <dbReference type="ARBA" id="ARBA00022840"/>
    </source>
</evidence>
<keyword evidence="11" id="KW-0472">Membrane</keyword>
<keyword evidence="11" id="KW-1133">Transmembrane helix</keyword>
<dbReference type="RefSeq" id="WP_213234967.1">
    <property type="nucleotide sequence ID" value="NZ_JAHBCL010000001.1"/>
</dbReference>
<evidence type="ECO:0000259" key="12">
    <source>
        <dbReference type="PROSITE" id="PS50109"/>
    </source>
</evidence>
<keyword evidence="7" id="KW-0547">Nucleotide-binding</keyword>
<comment type="caution">
    <text evidence="13">The sequence shown here is derived from an EMBL/GenBank/DDBJ whole genome shotgun (WGS) entry which is preliminary data.</text>
</comment>
<dbReference type="InterPro" id="IPR036097">
    <property type="entry name" value="HisK_dim/P_sf"/>
</dbReference>
<dbReference type="InterPro" id="IPR036890">
    <property type="entry name" value="HATPase_C_sf"/>
</dbReference>
<dbReference type="EMBL" id="JAHBCL010000001">
    <property type="protein sequence ID" value="MBS7525183.1"/>
    <property type="molecule type" value="Genomic_DNA"/>
</dbReference>
<feature type="transmembrane region" description="Helical" evidence="11">
    <location>
        <begin position="51"/>
        <end position="74"/>
    </location>
</feature>
<keyword evidence="5" id="KW-0597">Phosphoprotein</keyword>
<name>A0ABS5PJM8_9FIRM</name>